<dbReference type="InterPro" id="IPR027368">
    <property type="entry name" value="MnmE_dom2"/>
</dbReference>
<dbReference type="InterPro" id="IPR005225">
    <property type="entry name" value="Small_GTP-bd"/>
</dbReference>
<dbReference type="InterPro" id="IPR027266">
    <property type="entry name" value="TrmE/GcvT-like"/>
</dbReference>
<comment type="similarity">
    <text evidence="1 6">Belongs to the TRAFAC class TrmE-Era-EngA-EngB-Septin-like GTPase superfamily. TrmE GTPase family.</text>
</comment>
<feature type="domain" description="G" evidence="7">
    <location>
        <begin position="218"/>
        <end position="309"/>
    </location>
</feature>
<feature type="binding site" evidence="6">
    <location>
        <begin position="226"/>
        <end position="231"/>
    </location>
    <ligand>
        <name>GTP</name>
        <dbReference type="ChEBI" id="CHEBI:37565"/>
    </ligand>
</feature>
<sequence>MATIYAVSSGHPPAAIAVLRVSGTDAFSVVTALAGSLPPPRTARLRSLRDPATGALLDQAIILAFPAPATATGEDLVELHLHGGRAVVRAVEAALAADPRTRAAEAGEFTRRALLNGRIDLTEAEGLADLLTAETELQRRAAVQASGGMLRRTIDTLLDDILAVSARAEALLDFSDEADVGDDDAAVALLRTDIAKLAATLTDLLVRPTVDRLRDGFRVVLAGPPNSGKSTLINALVDREVAIVSDIAGTTRDRIEAHVVVEGYPIMLTDTAGLAEDSSDAIERMGIARAHDAMAQADVILWLGDDVVPRAHADRAIALHPRADEAGRGGTREGRLAISARTGEGFPELWQRVIAAIADLTPPADSVAMNQRQHALMGHSRDAVEAASRETDLLLVAEHLRRARLAFDRITGRADVEAMLDALFGRFCIGK</sequence>
<feature type="binding site" evidence="6">
    <location>
        <position position="431"/>
    </location>
    <ligand>
        <name>(6S)-5-formyl-5,6,7,8-tetrahydrofolate</name>
        <dbReference type="ChEBI" id="CHEBI:57457"/>
    </ligand>
</feature>
<feature type="binding site" evidence="6">
    <location>
        <position position="226"/>
    </location>
    <ligand>
        <name>K(+)</name>
        <dbReference type="ChEBI" id="CHEBI:29103"/>
    </ligand>
</feature>
<evidence type="ECO:0000256" key="2">
    <source>
        <dbReference type="ARBA" id="ARBA00022694"/>
    </source>
</evidence>
<dbReference type="InterPro" id="IPR018948">
    <property type="entry name" value="GTP-bd_TrmE_N"/>
</dbReference>
<dbReference type="Pfam" id="PF12631">
    <property type="entry name" value="MnmE_helical"/>
    <property type="match status" value="1"/>
</dbReference>
<dbReference type="GO" id="GO:0016787">
    <property type="term" value="F:hydrolase activity"/>
    <property type="evidence" value="ECO:0007669"/>
    <property type="project" value="UniProtKB-KW"/>
</dbReference>
<protein>
    <recommendedName>
        <fullName evidence="6">tRNA modification GTPase MnmE</fullName>
        <ecNumber evidence="6">3.6.-.-</ecNumber>
    </recommendedName>
</protein>
<dbReference type="Proteomes" id="UP001058533">
    <property type="component" value="Chromosome"/>
</dbReference>
<feature type="binding site" evidence="6">
    <location>
        <begin position="245"/>
        <end position="251"/>
    </location>
    <ligand>
        <name>GTP</name>
        <dbReference type="ChEBI" id="CHEBI:37565"/>
    </ligand>
</feature>
<feature type="binding site" evidence="6">
    <location>
        <position position="245"/>
    </location>
    <ligand>
        <name>K(+)</name>
        <dbReference type="ChEBI" id="CHEBI:29103"/>
    </ligand>
</feature>
<feature type="binding site" evidence="6">
    <location>
        <begin position="270"/>
        <end position="273"/>
    </location>
    <ligand>
        <name>GTP</name>
        <dbReference type="ChEBI" id="CHEBI:37565"/>
    </ligand>
</feature>
<keyword evidence="6" id="KW-0460">Magnesium</keyword>
<evidence type="ECO:0000256" key="4">
    <source>
        <dbReference type="ARBA" id="ARBA00022958"/>
    </source>
</evidence>
<dbReference type="Gene3D" id="1.20.120.430">
    <property type="entry name" value="tRNA modification GTPase MnmE domain 2"/>
    <property type="match status" value="1"/>
</dbReference>
<dbReference type="SUPFAM" id="SSF52540">
    <property type="entry name" value="P-loop containing nucleoside triphosphate hydrolases"/>
    <property type="match status" value="1"/>
</dbReference>
<dbReference type="PANTHER" id="PTHR42714:SF2">
    <property type="entry name" value="TRNA MODIFICATION GTPASE GTPBP3, MITOCHONDRIAL"/>
    <property type="match status" value="1"/>
</dbReference>
<keyword evidence="6" id="KW-0479">Metal-binding</keyword>
<comment type="cofactor">
    <cofactor evidence="6">
        <name>K(+)</name>
        <dbReference type="ChEBI" id="CHEBI:29103"/>
    </cofactor>
    <text evidence="6">Binds 1 potassium ion per subunit.</text>
</comment>
<keyword evidence="2 6" id="KW-0819">tRNA processing</keyword>
<evidence type="ECO:0000259" key="9">
    <source>
        <dbReference type="Pfam" id="PF12631"/>
    </source>
</evidence>
<dbReference type="InterPro" id="IPR025867">
    <property type="entry name" value="MnmE_helical"/>
</dbReference>
<feature type="binding site" evidence="6">
    <location>
        <position position="118"/>
    </location>
    <ligand>
        <name>(6S)-5-formyl-5,6,7,8-tetrahydrofolate</name>
        <dbReference type="ChEBI" id="CHEBI:57457"/>
    </ligand>
</feature>
<comment type="function">
    <text evidence="6">Exhibits a very high intrinsic GTPase hydrolysis rate. Involved in the addition of a carboxymethylaminomethyl (cmnm) group at the wobble position (U34) of certain tRNAs, forming tRNA-cmnm(5)s(2)U34.</text>
</comment>
<dbReference type="PANTHER" id="PTHR42714">
    <property type="entry name" value="TRNA MODIFICATION GTPASE GTPBP3"/>
    <property type="match status" value="1"/>
</dbReference>
<accession>A0ABY5L899</accession>
<dbReference type="EMBL" id="CP101740">
    <property type="protein sequence ID" value="UUL81929.1"/>
    <property type="molecule type" value="Genomic_DNA"/>
</dbReference>
<organism evidence="10 11">
    <name type="scientific">Sphingomonas qomolangmaensis</name>
    <dbReference type="NCBI Taxonomy" id="2918765"/>
    <lineage>
        <taxon>Bacteria</taxon>
        <taxon>Pseudomonadati</taxon>
        <taxon>Pseudomonadota</taxon>
        <taxon>Alphaproteobacteria</taxon>
        <taxon>Sphingomonadales</taxon>
        <taxon>Sphingomonadaceae</taxon>
        <taxon>Sphingomonas</taxon>
    </lineage>
</organism>
<dbReference type="InterPro" id="IPR027417">
    <property type="entry name" value="P-loop_NTPase"/>
</dbReference>
<evidence type="ECO:0000256" key="5">
    <source>
        <dbReference type="ARBA" id="ARBA00023134"/>
    </source>
</evidence>
<evidence type="ECO:0000259" key="7">
    <source>
        <dbReference type="Pfam" id="PF01926"/>
    </source>
</evidence>
<keyword evidence="4 6" id="KW-0630">Potassium</keyword>
<keyword evidence="11" id="KW-1185">Reference proteome</keyword>
<keyword evidence="6" id="KW-0963">Cytoplasm</keyword>
<comment type="caution">
    <text evidence="6">Lacks conserved residue(s) required for the propagation of feature annotation.</text>
</comment>
<dbReference type="Gene3D" id="3.40.50.300">
    <property type="entry name" value="P-loop containing nucleotide triphosphate hydrolases"/>
    <property type="match status" value="1"/>
</dbReference>
<dbReference type="RefSeq" id="WP_256505678.1">
    <property type="nucleotide sequence ID" value="NZ_CP101740.1"/>
</dbReference>
<comment type="subcellular location">
    <subcellularLocation>
        <location evidence="6">Cytoplasm</location>
    </subcellularLocation>
</comment>
<name>A0ABY5L899_9SPHN</name>
<feature type="domain" description="MnmE helical" evidence="9">
    <location>
        <begin position="121"/>
        <end position="428"/>
    </location>
</feature>
<dbReference type="SUPFAM" id="SSF116878">
    <property type="entry name" value="TrmE connector domain"/>
    <property type="match status" value="1"/>
</dbReference>
<dbReference type="CDD" id="cd04164">
    <property type="entry name" value="trmE"/>
    <property type="match status" value="1"/>
</dbReference>
<feature type="binding site" evidence="6">
    <location>
        <position position="78"/>
    </location>
    <ligand>
        <name>(6S)-5-formyl-5,6,7,8-tetrahydrofolate</name>
        <dbReference type="ChEBI" id="CHEBI:57457"/>
    </ligand>
</feature>
<dbReference type="InterPro" id="IPR006073">
    <property type="entry name" value="GTP-bd"/>
</dbReference>
<gene>
    <name evidence="6 10" type="primary">mnmE</name>
    <name evidence="6" type="synonym">trmE</name>
    <name evidence="10" type="ORF">NMP03_12105</name>
</gene>
<feature type="binding site" evidence="6">
    <location>
        <position position="247"/>
    </location>
    <ligand>
        <name>K(+)</name>
        <dbReference type="ChEBI" id="CHEBI:29103"/>
    </ligand>
</feature>
<feature type="domain" description="GTP-binding protein TrmE N-terminal" evidence="8">
    <location>
        <begin position="3"/>
        <end position="118"/>
    </location>
</feature>
<proteinExistence type="inferred from homology"/>
<feature type="binding site" evidence="6">
    <location>
        <position position="230"/>
    </location>
    <ligand>
        <name>Mg(2+)</name>
        <dbReference type="ChEBI" id="CHEBI:18420"/>
    </ligand>
</feature>
<dbReference type="EC" id="3.6.-.-" evidence="6"/>
<dbReference type="NCBIfam" id="TIGR00231">
    <property type="entry name" value="small_GTP"/>
    <property type="match status" value="1"/>
</dbReference>
<dbReference type="Pfam" id="PF10396">
    <property type="entry name" value="TrmE_N"/>
    <property type="match status" value="1"/>
</dbReference>
<evidence type="ECO:0000256" key="6">
    <source>
        <dbReference type="HAMAP-Rule" id="MF_00379"/>
    </source>
</evidence>
<evidence type="ECO:0000313" key="10">
    <source>
        <dbReference type="EMBL" id="UUL81929.1"/>
    </source>
</evidence>
<dbReference type="InterPro" id="IPR004520">
    <property type="entry name" value="GTPase_MnmE"/>
</dbReference>
<dbReference type="NCBIfam" id="NF003661">
    <property type="entry name" value="PRK05291.1-3"/>
    <property type="match status" value="1"/>
</dbReference>
<reference evidence="10" key="1">
    <citation type="submission" date="2022-07" db="EMBL/GenBank/DDBJ databases">
        <title>Sphingomonas sp. nov., a novel bacterium isolated from the north slope of the Mount Everest.</title>
        <authorList>
            <person name="Cui X."/>
            <person name="Liu Y."/>
        </authorList>
    </citation>
    <scope>NUCLEOTIDE SEQUENCE</scope>
    <source>
        <strain evidence="10">S5-59</strain>
    </source>
</reference>
<dbReference type="CDD" id="cd14858">
    <property type="entry name" value="TrmE_N"/>
    <property type="match status" value="1"/>
</dbReference>
<evidence type="ECO:0000256" key="1">
    <source>
        <dbReference type="ARBA" id="ARBA00011043"/>
    </source>
</evidence>
<dbReference type="InterPro" id="IPR031168">
    <property type="entry name" value="G_TrmE"/>
</dbReference>
<keyword evidence="3 6" id="KW-0547">Nucleotide-binding</keyword>
<evidence type="ECO:0000313" key="11">
    <source>
        <dbReference type="Proteomes" id="UP001058533"/>
    </source>
</evidence>
<feature type="binding site" evidence="6">
    <location>
        <begin position="339"/>
        <end position="341"/>
    </location>
    <ligand>
        <name>GTP</name>
        <dbReference type="ChEBI" id="CHEBI:37565"/>
    </ligand>
</feature>
<keyword evidence="6 10" id="KW-0378">Hydrolase</keyword>
<feature type="binding site" evidence="6">
    <location>
        <position position="20"/>
    </location>
    <ligand>
        <name>(6S)-5-formyl-5,6,7,8-tetrahydrofolate</name>
        <dbReference type="ChEBI" id="CHEBI:57457"/>
    </ligand>
</feature>
<dbReference type="HAMAP" id="MF_00379">
    <property type="entry name" value="GTPase_MnmE"/>
    <property type="match status" value="1"/>
</dbReference>
<feature type="binding site" evidence="6">
    <location>
        <position position="251"/>
    </location>
    <ligand>
        <name>Mg(2+)</name>
        <dbReference type="ChEBI" id="CHEBI:18420"/>
    </ligand>
</feature>
<dbReference type="Pfam" id="PF01926">
    <property type="entry name" value="MMR_HSR1"/>
    <property type="match status" value="1"/>
</dbReference>
<evidence type="ECO:0000256" key="3">
    <source>
        <dbReference type="ARBA" id="ARBA00022741"/>
    </source>
</evidence>
<comment type="subunit">
    <text evidence="6">Homodimer. Heterotetramer of two MnmE and two MnmG subunits.</text>
</comment>
<evidence type="ECO:0000259" key="8">
    <source>
        <dbReference type="Pfam" id="PF10396"/>
    </source>
</evidence>
<keyword evidence="5 6" id="KW-0342">GTP-binding</keyword>
<feature type="binding site" evidence="6">
    <location>
        <position position="250"/>
    </location>
    <ligand>
        <name>K(+)</name>
        <dbReference type="ChEBI" id="CHEBI:29103"/>
    </ligand>
</feature>
<dbReference type="Gene3D" id="3.30.1360.120">
    <property type="entry name" value="Probable tRNA modification gtpase trme, domain 1"/>
    <property type="match status" value="1"/>
</dbReference>